<organism evidence="1 2">
    <name type="scientific">Longispora fulva</name>
    <dbReference type="NCBI Taxonomy" id="619741"/>
    <lineage>
        <taxon>Bacteria</taxon>
        <taxon>Bacillati</taxon>
        <taxon>Actinomycetota</taxon>
        <taxon>Actinomycetes</taxon>
        <taxon>Micromonosporales</taxon>
        <taxon>Micromonosporaceae</taxon>
        <taxon>Longispora</taxon>
    </lineage>
</organism>
<evidence type="ECO:0000313" key="1">
    <source>
        <dbReference type="EMBL" id="MBG6138412.1"/>
    </source>
</evidence>
<keyword evidence="2" id="KW-1185">Reference proteome</keyword>
<dbReference type="RefSeq" id="WP_197005174.1">
    <property type="nucleotide sequence ID" value="NZ_BONS01000037.1"/>
</dbReference>
<dbReference type="AlphaFoldDB" id="A0A8J7GKB2"/>
<protein>
    <submittedName>
        <fullName evidence="1">Uncharacterized protein</fullName>
    </submittedName>
</protein>
<sequence>MVPHTTTQRREDSVALREIFLLDVPEFQPPWANRVKSLVLVEEYQDGSLVKIATVEAHTDLAIDQEGYDIAQPVCRYVITHYITDSPLTTPIVEIYGANDIPMMGRYPSDATGLFCNKKF</sequence>
<reference evidence="1" key="1">
    <citation type="submission" date="2020-11" db="EMBL/GenBank/DDBJ databases">
        <title>Sequencing the genomes of 1000 actinobacteria strains.</title>
        <authorList>
            <person name="Klenk H.-P."/>
        </authorList>
    </citation>
    <scope>NUCLEOTIDE SEQUENCE</scope>
    <source>
        <strain evidence="1">DSM 45356</strain>
    </source>
</reference>
<proteinExistence type="predicted"/>
<dbReference type="Proteomes" id="UP000622552">
    <property type="component" value="Unassembled WGS sequence"/>
</dbReference>
<accession>A0A8J7GKB2</accession>
<evidence type="ECO:0000313" key="2">
    <source>
        <dbReference type="Proteomes" id="UP000622552"/>
    </source>
</evidence>
<comment type="caution">
    <text evidence="1">The sequence shown here is derived from an EMBL/GenBank/DDBJ whole genome shotgun (WGS) entry which is preliminary data.</text>
</comment>
<gene>
    <name evidence="1" type="ORF">IW245_004606</name>
</gene>
<name>A0A8J7GKB2_9ACTN</name>
<dbReference type="EMBL" id="JADOUF010000001">
    <property type="protein sequence ID" value="MBG6138412.1"/>
    <property type="molecule type" value="Genomic_DNA"/>
</dbReference>